<sequence>MSAEMNQTITEASLDNLHDIIVPPAVGFFPLAPGWYILFLLLLTLLFHFGYRYYQAYKKEQYRRDAQRELESLNSKNRENTIALLGLAKRVGISAYGRETIAILHGEAWWDFMEAHSKTSVSAALRDSIERLLYEEDVVFDEKVFDAVFLMVSQWIETHKVDADV</sequence>
<feature type="transmembrane region" description="Helical" evidence="1">
    <location>
        <begin position="34"/>
        <end position="54"/>
    </location>
</feature>
<evidence type="ECO:0000313" key="2">
    <source>
        <dbReference type="EMBL" id="KYJ86762.1"/>
    </source>
</evidence>
<proteinExistence type="predicted"/>
<dbReference type="Proteomes" id="UP000075359">
    <property type="component" value="Unassembled WGS sequence"/>
</dbReference>
<name>A0A151CGU1_9BACT</name>
<dbReference type="AlphaFoldDB" id="A0A151CGU1"/>
<keyword evidence="1" id="KW-0472">Membrane</keyword>
<dbReference type="STRING" id="1630136.AS592_08005"/>
<dbReference type="InterPro" id="IPR025489">
    <property type="entry name" value="DUF4381"/>
</dbReference>
<keyword evidence="1" id="KW-1133">Transmembrane helix</keyword>
<organism evidence="2 3">
    <name type="scientific">Sulfurovum riftiae</name>
    <dbReference type="NCBI Taxonomy" id="1630136"/>
    <lineage>
        <taxon>Bacteria</taxon>
        <taxon>Pseudomonadati</taxon>
        <taxon>Campylobacterota</taxon>
        <taxon>Epsilonproteobacteria</taxon>
        <taxon>Campylobacterales</taxon>
        <taxon>Sulfurovaceae</taxon>
        <taxon>Sulfurovum</taxon>
    </lineage>
</organism>
<gene>
    <name evidence="2" type="ORF">AS592_08005</name>
</gene>
<comment type="caution">
    <text evidence="2">The sequence shown here is derived from an EMBL/GenBank/DDBJ whole genome shotgun (WGS) entry which is preliminary data.</text>
</comment>
<keyword evidence="1" id="KW-0812">Transmembrane</keyword>
<keyword evidence="3" id="KW-1185">Reference proteome</keyword>
<dbReference type="OrthoDB" id="283083at2"/>
<accession>A0A151CGU1</accession>
<dbReference type="EMBL" id="LNKT01000012">
    <property type="protein sequence ID" value="KYJ86762.1"/>
    <property type="molecule type" value="Genomic_DNA"/>
</dbReference>
<evidence type="ECO:0000256" key="1">
    <source>
        <dbReference type="SAM" id="Phobius"/>
    </source>
</evidence>
<reference evidence="2 3" key="1">
    <citation type="submission" date="2015-11" db="EMBL/GenBank/DDBJ databases">
        <title>Draft genome of Sulfurovum riftiae 1812E, a member of the Epsilonproteobacteria isolated from the tube of the deep-sea hydrothermal vent tubewom Riftia pachyptila.</title>
        <authorList>
            <person name="Vetriani C."/>
            <person name="Giovannelli D."/>
        </authorList>
    </citation>
    <scope>NUCLEOTIDE SEQUENCE [LARGE SCALE GENOMIC DNA]</scope>
    <source>
        <strain evidence="2 3">1812E</strain>
    </source>
</reference>
<evidence type="ECO:0000313" key="3">
    <source>
        <dbReference type="Proteomes" id="UP000075359"/>
    </source>
</evidence>
<dbReference type="Pfam" id="PF14316">
    <property type="entry name" value="DUF4381"/>
    <property type="match status" value="1"/>
</dbReference>
<evidence type="ECO:0008006" key="4">
    <source>
        <dbReference type="Google" id="ProtNLM"/>
    </source>
</evidence>
<protein>
    <recommendedName>
        <fullName evidence="4">DUF4381 domain-containing protein</fullName>
    </recommendedName>
</protein>